<feature type="non-terminal residue" evidence="2">
    <location>
        <position position="301"/>
    </location>
</feature>
<dbReference type="InterPro" id="IPR000719">
    <property type="entry name" value="Prot_kinase_dom"/>
</dbReference>
<dbReference type="AlphaFoldDB" id="A0A5C3Q863"/>
<dbReference type="OrthoDB" id="2747778at2759"/>
<evidence type="ECO:0000313" key="3">
    <source>
        <dbReference type="Proteomes" id="UP000305067"/>
    </source>
</evidence>
<dbReference type="InterPro" id="IPR011009">
    <property type="entry name" value="Kinase-like_dom_sf"/>
</dbReference>
<keyword evidence="3" id="KW-1185">Reference proteome</keyword>
<gene>
    <name evidence="2" type="ORF">BDV98DRAFT_512946</name>
</gene>
<dbReference type="InterPro" id="IPR040976">
    <property type="entry name" value="Pkinase_fungal"/>
</dbReference>
<dbReference type="EMBL" id="ML178843">
    <property type="protein sequence ID" value="TFK97951.1"/>
    <property type="molecule type" value="Genomic_DNA"/>
</dbReference>
<dbReference type="PANTHER" id="PTHR38248">
    <property type="entry name" value="FUNK1 6"/>
    <property type="match status" value="1"/>
</dbReference>
<dbReference type="GO" id="GO:0005524">
    <property type="term" value="F:ATP binding"/>
    <property type="evidence" value="ECO:0007669"/>
    <property type="project" value="InterPro"/>
</dbReference>
<dbReference type="Proteomes" id="UP000305067">
    <property type="component" value="Unassembled WGS sequence"/>
</dbReference>
<dbReference type="PROSITE" id="PS50011">
    <property type="entry name" value="PROTEIN_KINASE_DOM"/>
    <property type="match status" value="1"/>
</dbReference>
<protein>
    <recommendedName>
        <fullName evidence="1">Protein kinase domain-containing protein</fullName>
    </recommendedName>
</protein>
<accession>A0A5C3Q863</accession>
<dbReference type="PANTHER" id="PTHR38248:SF2">
    <property type="entry name" value="FUNK1 11"/>
    <property type="match status" value="1"/>
</dbReference>
<organism evidence="2 3">
    <name type="scientific">Pterulicium gracile</name>
    <dbReference type="NCBI Taxonomy" id="1884261"/>
    <lineage>
        <taxon>Eukaryota</taxon>
        <taxon>Fungi</taxon>
        <taxon>Dikarya</taxon>
        <taxon>Basidiomycota</taxon>
        <taxon>Agaricomycotina</taxon>
        <taxon>Agaricomycetes</taxon>
        <taxon>Agaricomycetidae</taxon>
        <taxon>Agaricales</taxon>
        <taxon>Pleurotineae</taxon>
        <taxon>Pterulaceae</taxon>
        <taxon>Pterulicium</taxon>
    </lineage>
</organism>
<reference evidence="2 3" key="1">
    <citation type="journal article" date="2019" name="Nat. Ecol. Evol.">
        <title>Megaphylogeny resolves global patterns of mushroom evolution.</title>
        <authorList>
            <person name="Varga T."/>
            <person name="Krizsan K."/>
            <person name="Foldi C."/>
            <person name="Dima B."/>
            <person name="Sanchez-Garcia M."/>
            <person name="Sanchez-Ramirez S."/>
            <person name="Szollosi G.J."/>
            <person name="Szarkandi J.G."/>
            <person name="Papp V."/>
            <person name="Albert L."/>
            <person name="Andreopoulos W."/>
            <person name="Angelini C."/>
            <person name="Antonin V."/>
            <person name="Barry K.W."/>
            <person name="Bougher N.L."/>
            <person name="Buchanan P."/>
            <person name="Buyck B."/>
            <person name="Bense V."/>
            <person name="Catcheside P."/>
            <person name="Chovatia M."/>
            <person name="Cooper J."/>
            <person name="Damon W."/>
            <person name="Desjardin D."/>
            <person name="Finy P."/>
            <person name="Geml J."/>
            <person name="Haridas S."/>
            <person name="Hughes K."/>
            <person name="Justo A."/>
            <person name="Karasinski D."/>
            <person name="Kautmanova I."/>
            <person name="Kiss B."/>
            <person name="Kocsube S."/>
            <person name="Kotiranta H."/>
            <person name="LaButti K.M."/>
            <person name="Lechner B.E."/>
            <person name="Liimatainen K."/>
            <person name="Lipzen A."/>
            <person name="Lukacs Z."/>
            <person name="Mihaltcheva S."/>
            <person name="Morgado L.N."/>
            <person name="Niskanen T."/>
            <person name="Noordeloos M.E."/>
            <person name="Ohm R.A."/>
            <person name="Ortiz-Santana B."/>
            <person name="Ovrebo C."/>
            <person name="Racz N."/>
            <person name="Riley R."/>
            <person name="Savchenko A."/>
            <person name="Shiryaev A."/>
            <person name="Soop K."/>
            <person name="Spirin V."/>
            <person name="Szebenyi C."/>
            <person name="Tomsovsky M."/>
            <person name="Tulloss R.E."/>
            <person name="Uehling J."/>
            <person name="Grigoriev I.V."/>
            <person name="Vagvolgyi C."/>
            <person name="Papp T."/>
            <person name="Martin F.M."/>
            <person name="Miettinen O."/>
            <person name="Hibbett D.S."/>
            <person name="Nagy L.G."/>
        </authorList>
    </citation>
    <scope>NUCLEOTIDE SEQUENCE [LARGE SCALE GENOMIC DNA]</scope>
    <source>
        <strain evidence="2 3">CBS 309.79</strain>
    </source>
</reference>
<name>A0A5C3Q863_9AGAR</name>
<dbReference type="Pfam" id="PF17667">
    <property type="entry name" value="Pkinase_fungal"/>
    <property type="match status" value="1"/>
</dbReference>
<dbReference type="SUPFAM" id="SSF56112">
    <property type="entry name" value="Protein kinase-like (PK-like)"/>
    <property type="match status" value="1"/>
</dbReference>
<sequence>MKDVNGDSNRVRWLIVELPDPDSETGTFEVLCRDLYSGAGEAFSECTLSCPFHSFAKRRSLSLLSGRGTLTFPGATLQHHESYKGDDDDNGPHHIVLLKDSWRPEHAAREWEIIKDLNDKGVEHIPTLVTGGEIFHAGVKQTTRTQEFAQTSWALKGNGSKLEKRVHQRFAVREVGVPLRKFRQPRHIFQAVRDAVEAHKQACELAGYLHRDISEGNILLYRRKLVDESEDPSGVQWGGLLIDWEYARKFSQEDASQKERTGTFAFMSRRLLIGGKHCWQDVTDDLESFVWVVVYICMRYL</sequence>
<dbReference type="GO" id="GO:0004672">
    <property type="term" value="F:protein kinase activity"/>
    <property type="evidence" value="ECO:0007669"/>
    <property type="project" value="InterPro"/>
</dbReference>
<feature type="domain" description="Protein kinase" evidence="1">
    <location>
        <begin position="61"/>
        <end position="301"/>
    </location>
</feature>
<proteinExistence type="predicted"/>
<evidence type="ECO:0000259" key="1">
    <source>
        <dbReference type="PROSITE" id="PS50011"/>
    </source>
</evidence>
<dbReference type="Gene3D" id="1.10.510.10">
    <property type="entry name" value="Transferase(Phosphotransferase) domain 1"/>
    <property type="match status" value="1"/>
</dbReference>
<evidence type="ECO:0000313" key="2">
    <source>
        <dbReference type="EMBL" id="TFK97951.1"/>
    </source>
</evidence>